<name>A0A7F5R8D3_AGRPL</name>
<dbReference type="GO" id="GO:0016298">
    <property type="term" value="F:lipase activity"/>
    <property type="evidence" value="ECO:0007669"/>
    <property type="project" value="InterPro"/>
</dbReference>
<evidence type="ECO:0000313" key="7">
    <source>
        <dbReference type="Proteomes" id="UP000192223"/>
    </source>
</evidence>
<evidence type="ECO:0000259" key="6">
    <source>
        <dbReference type="Pfam" id="PF00151"/>
    </source>
</evidence>
<dbReference type="PRINTS" id="PR00825">
    <property type="entry name" value="DOLALLERGEN"/>
</dbReference>
<dbReference type="OrthoDB" id="199913at2759"/>
<evidence type="ECO:0000256" key="4">
    <source>
        <dbReference type="RuleBase" id="RU004262"/>
    </source>
</evidence>
<dbReference type="KEGG" id="apln:108735999"/>
<comment type="similarity">
    <text evidence="2 4">Belongs to the AB hydrolase superfamily. Lipase family.</text>
</comment>
<dbReference type="GO" id="GO:0005615">
    <property type="term" value="C:extracellular space"/>
    <property type="evidence" value="ECO:0007669"/>
    <property type="project" value="TreeGrafter"/>
</dbReference>
<keyword evidence="7" id="KW-1185">Reference proteome</keyword>
<reference evidence="8" key="1">
    <citation type="submission" date="2025-08" db="UniProtKB">
        <authorList>
            <consortium name="RefSeq"/>
        </authorList>
    </citation>
    <scope>IDENTIFICATION</scope>
    <source>
        <tissue evidence="8">Entire body</tissue>
    </source>
</reference>
<evidence type="ECO:0000256" key="2">
    <source>
        <dbReference type="ARBA" id="ARBA00010701"/>
    </source>
</evidence>
<feature type="domain" description="Lipase" evidence="6">
    <location>
        <begin position="53"/>
        <end position="325"/>
    </location>
</feature>
<dbReference type="Pfam" id="PF00151">
    <property type="entry name" value="Lipase"/>
    <property type="match status" value="1"/>
</dbReference>
<dbReference type="PRINTS" id="PR00821">
    <property type="entry name" value="TAGLIPASE"/>
</dbReference>
<dbReference type="Proteomes" id="UP000192223">
    <property type="component" value="Unplaced"/>
</dbReference>
<evidence type="ECO:0000256" key="1">
    <source>
        <dbReference type="ARBA" id="ARBA00004613"/>
    </source>
</evidence>
<dbReference type="InterPro" id="IPR029058">
    <property type="entry name" value="AB_hydrolase_fold"/>
</dbReference>
<accession>A0A7F5R8D3</accession>
<dbReference type="AlphaFoldDB" id="A0A7F5R8D3"/>
<keyword evidence="5" id="KW-0732">Signal</keyword>
<feature type="chain" id="PRO_5028979585" evidence="5">
    <location>
        <begin position="16"/>
        <end position="328"/>
    </location>
</feature>
<sequence>MKLLFVLANVAFVLSNPLNLDTSSDRFITVYSDNGVTEVIDTLAPIPEPFASASDITLYLYTQKNPSSPEELALDVSSLSSSSYYDSSKQNIFVIHGWRNDQGSDVNEAVRSAYLEVLDANVFVVDWSSVSYSMYTVAFSNVPSIGRNLGRFISSMQSSYGLDADQFTLVGHSLGAHVAGCAGSAADSNVGVIVGMDPAGPMYFNIISNNRLDPSDAKFVHVIHTCGGRLGYQDSLGTADYRPNGGRSQPGCGADIAGTCAHSRAYQFFAESVKSGGFTATSCNSSNNYNSGNCASNGQSKLGGLNIDTSASGNYYLNTNSQSPYSES</sequence>
<evidence type="ECO:0000313" key="8">
    <source>
        <dbReference type="RefSeq" id="XP_025832219.1"/>
    </source>
</evidence>
<dbReference type="PANTHER" id="PTHR11610">
    <property type="entry name" value="LIPASE"/>
    <property type="match status" value="1"/>
</dbReference>
<dbReference type="GeneID" id="108735999"/>
<proteinExistence type="inferred from homology"/>
<evidence type="ECO:0000256" key="5">
    <source>
        <dbReference type="SAM" id="SignalP"/>
    </source>
</evidence>
<dbReference type="GO" id="GO:0016042">
    <property type="term" value="P:lipid catabolic process"/>
    <property type="evidence" value="ECO:0007669"/>
    <property type="project" value="TreeGrafter"/>
</dbReference>
<keyword evidence="3" id="KW-0964">Secreted</keyword>
<dbReference type="Gene3D" id="3.40.50.1820">
    <property type="entry name" value="alpha/beta hydrolase"/>
    <property type="match status" value="1"/>
</dbReference>
<dbReference type="RefSeq" id="XP_025832219.1">
    <property type="nucleotide sequence ID" value="XM_025976434.1"/>
</dbReference>
<dbReference type="InParanoid" id="A0A7F5R8D3"/>
<evidence type="ECO:0000256" key="3">
    <source>
        <dbReference type="ARBA" id="ARBA00022525"/>
    </source>
</evidence>
<dbReference type="InterPro" id="IPR013818">
    <property type="entry name" value="Lipase"/>
</dbReference>
<dbReference type="FunCoup" id="A0A7F5R8D3">
    <property type="interactions" value="122"/>
</dbReference>
<dbReference type="PANTHER" id="PTHR11610:SF190">
    <property type="entry name" value="VITELLOGENIN-3-LIKE PROTEIN"/>
    <property type="match status" value="1"/>
</dbReference>
<dbReference type="InterPro" id="IPR000734">
    <property type="entry name" value="TAG_lipase"/>
</dbReference>
<dbReference type="SUPFAM" id="SSF53474">
    <property type="entry name" value="alpha/beta-Hydrolases"/>
    <property type="match status" value="1"/>
</dbReference>
<gene>
    <name evidence="8" type="primary">LOC108735999</name>
</gene>
<dbReference type="InterPro" id="IPR002334">
    <property type="entry name" value="Allerg_PlipaseA1"/>
</dbReference>
<feature type="signal peptide" evidence="5">
    <location>
        <begin position="1"/>
        <end position="15"/>
    </location>
</feature>
<protein>
    <submittedName>
        <fullName evidence="8">Pancreatic triacylglycerol lipase-like</fullName>
    </submittedName>
</protein>
<comment type="subcellular location">
    <subcellularLocation>
        <location evidence="1">Secreted</location>
    </subcellularLocation>
</comment>
<organism evidence="7 8">
    <name type="scientific">Agrilus planipennis</name>
    <name type="common">Emerald ash borer</name>
    <name type="synonym">Agrilus marcopoli</name>
    <dbReference type="NCBI Taxonomy" id="224129"/>
    <lineage>
        <taxon>Eukaryota</taxon>
        <taxon>Metazoa</taxon>
        <taxon>Ecdysozoa</taxon>
        <taxon>Arthropoda</taxon>
        <taxon>Hexapoda</taxon>
        <taxon>Insecta</taxon>
        <taxon>Pterygota</taxon>
        <taxon>Neoptera</taxon>
        <taxon>Endopterygota</taxon>
        <taxon>Coleoptera</taxon>
        <taxon>Polyphaga</taxon>
        <taxon>Elateriformia</taxon>
        <taxon>Buprestoidea</taxon>
        <taxon>Buprestidae</taxon>
        <taxon>Agrilinae</taxon>
        <taxon>Agrilus</taxon>
    </lineage>
</organism>